<dbReference type="PROSITE" id="PS51384">
    <property type="entry name" value="FAD_FR"/>
    <property type="match status" value="1"/>
</dbReference>
<keyword evidence="11" id="KW-0813">Transport</keyword>
<dbReference type="InterPro" id="IPR050415">
    <property type="entry name" value="MRET"/>
</dbReference>
<evidence type="ECO:0000256" key="3">
    <source>
        <dbReference type="ARBA" id="ARBA00006401"/>
    </source>
</evidence>
<dbReference type="PANTHER" id="PTHR47354:SF5">
    <property type="entry name" value="PROTEIN RFBI"/>
    <property type="match status" value="1"/>
</dbReference>
<dbReference type="Pfam" id="PF00970">
    <property type="entry name" value="FAD_binding_6"/>
    <property type="match status" value="1"/>
</dbReference>
<keyword evidence="11" id="KW-0349">Heme</keyword>
<dbReference type="InterPro" id="IPR001433">
    <property type="entry name" value="OxRdtase_FAD/NAD-bd"/>
</dbReference>
<dbReference type="PANTHER" id="PTHR47354">
    <property type="entry name" value="NADH OXIDOREDUCTASE HCR"/>
    <property type="match status" value="1"/>
</dbReference>
<dbReference type="GO" id="GO:0019825">
    <property type="term" value="F:oxygen binding"/>
    <property type="evidence" value="ECO:0007669"/>
    <property type="project" value="InterPro"/>
</dbReference>
<dbReference type="CDD" id="cd19753">
    <property type="entry name" value="Mb-like_oxidoreductase"/>
    <property type="match status" value="1"/>
</dbReference>
<dbReference type="PROSITE" id="PS01033">
    <property type="entry name" value="GLOBIN"/>
    <property type="match status" value="1"/>
</dbReference>
<dbReference type="GO" id="GO:0005344">
    <property type="term" value="F:oxygen carrier activity"/>
    <property type="evidence" value="ECO:0007669"/>
    <property type="project" value="UniProtKB-KW"/>
</dbReference>
<dbReference type="Gene3D" id="3.40.50.80">
    <property type="entry name" value="Nucleotide-binding domain of ferredoxin-NADP reductase (FNR) module"/>
    <property type="match status" value="1"/>
</dbReference>
<proteinExistence type="inferred from homology"/>
<evidence type="ECO:0000256" key="7">
    <source>
        <dbReference type="ARBA" id="ARBA00023014"/>
    </source>
</evidence>
<evidence type="ECO:0000256" key="9">
    <source>
        <dbReference type="ARBA" id="ARBA00048649"/>
    </source>
</evidence>
<keyword evidence="16" id="KW-1185">Reference proteome</keyword>
<dbReference type="GO" id="GO:0008941">
    <property type="term" value="F:nitric oxide dioxygenase NAD(P)H activity"/>
    <property type="evidence" value="ECO:0007669"/>
    <property type="project" value="UniProtKB-EC"/>
</dbReference>
<name>A0A1H1PP27_9ACTN</name>
<dbReference type="InterPro" id="IPR017927">
    <property type="entry name" value="FAD-bd_FR_type"/>
</dbReference>
<dbReference type="Pfam" id="PF00042">
    <property type="entry name" value="Globin"/>
    <property type="match status" value="1"/>
</dbReference>
<evidence type="ECO:0000256" key="5">
    <source>
        <dbReference type="ARBA" id="ARBA00022714"/>
    </source>
</evidence>
<dbReference type="InterPro" id="IPR001709">
    <property type="entry name" value="Flavoprot_Pyr_Nucl_cyt_Rdtase"/>
</dbReference>
<dbReference type="InterPro" id="IPR017938">
    <property type="entry name" value="Riboflavin_synthase-like_b-brl"/>
</dbReference>
<dbReference type="Proteomes" id="UP000198983">
    <property type="component" value="Chromosome I"/>
</dbReference>
<keyword evidence="11" id="KW-0479">Metal-binding</keyword>
<dbReference type="EC" id="1.14.12.17" evidence="4"/>
<gene>
    <name evidence="15" type="ORF">SAMN04489717_1700</name>
</gene>
<dbReference type="PRINTS" id="PR00410">
    <property type="entry name" value="PHEHYDRXLASE"/>
</dbReference>
<feature type="region of interest" description="Disordered" evidence="12">
    <location>
        <begin position="370"/>
        <end position="389"/>
    </location>
</feature>
<dbReference type="InterPro" id="IPR009050">
    <property type="entry name" value="Globin-like_sf"/>
</dbReference>
<evidence type="ECO:0000256" key="4">
    <source>
        <dbReference type="ARBA" id="ARBA00012229"/>
    </source>
</evidence>
<keyword evidence="11" id="KW-0561">Oxygen transport</keyword>
<evidence type="ECO:0000256" key="1">
    <source>
        <dbReference type="ARBA" id="ARBA00001970"/>
    </source>
</evidence>
<comment type="catalytic activity">
    <reaction evidence="9">
        <text>2 nitric oxide + NADH + 2 O2 = 2 nitrate + NAD(+) + H(+)</text>
        <dbReference type="Rhea" id="RHEA:19469"/>
        <dbReference type="ChEBI" id="CHEBI:15378"/>
        <dbReference type="ChEBI" id="CHEBI:15379"/>
        <dbReference type="ChEBI" id="CHEBI:16480"/>
        <dbReference type="ChEBI" id="CHEBI:17632"/>
        <dbReference type="ChEBI" id="CHEBI:57540"/>
        <dbReference type="ChEBI" id="CHEBI:57945"/>
        <dbReference type="EC" id="1.14.12.17"/>
    </reaction>
</comment>
<comment type="catalytic activity">
    <reaction evidence="10">
        <text>2 nitric oxide + NADPH + 2 O2 = 2 nitrate + NADP(+) + H(+)</text>
        <dbReference type="Rhea" id="RHEA:19465"/>
        <dbReference type="ChEBI" id="CHEBI:15378"/>
        <dbReference type="ChEBI" id="CHEBI:15379"/>
        <dbReference type="ChEBI" id="CHEBI:16480"/>
        <dbReference type="ChEBI" id="CHEBI:17632"/>
        <dbReference type="ChEBI" id="CHEBI:57783"/>
        <dbReference type="ChEBI" id="CHEBI:58349"/>
        <dbReference type="EC" id="1.14.12.17"/>
    </reaction>
</comment>
<comment type="cofactor">
    <cofactor evidence="1">
        <name>heme b</name>
        <dbReference type="ChEBI" id="CHEBI:60344"/>
    </cofactor>
</comment>
<evidence type="ECO:0000313" key="15">
    <source>
        <dbReference type="EMBL" id="SDS12509.1"/>
    </source>
</evidence>
<feature type="domain" description="FAD-binding FR-type" evidence="14">
    <location>
        <begin position="137"/>
        <end position="237"/>
    </location>
</feature>
<dbReference type="Gene3D" id="1.10.490.10">
    <property type="entry name" value="Globins"/>
    <property type="match status" value="1"/>
</dbReference>
<dbReference type="InterPro" id="IPR012292">
    <property type="entry name" value="Globin/Proto"/>
</dbReference>
<evidence type="ECO:0000256" key="11">
    <source>
        <dbReference type="RuleBase" id="RU000356"/>
    </source>
</evidence>
<comment type="similarity">
    <text evidence="11">Belongs to the globin family.</text>
</comment>
<dbReference type="AlphaFoldDB" id="A0A1H1PP27"/>
<keyword evidence="6" id="KW-0521">NADP</keyword>
<evidence type="ECO:0000256" key="10">
    <source>
        <dbReference type="ARBA" id="ARBA00049433"/>
    </source>
</evidence>
<sequence length="389" mass="42534">MDTAALQSSWQIVAKSGDDVPLFFYSHLFLSHPELREMFPISMAAQRDKLVGALGSVVSSVDRIEEVVPLIQQLGREHRRFSVVAEHYGAVGASLLATLKHFLGPAWTPELAADWSAAYGLVARTMVEAAEAAADTPAWWSADVTAIERRTLDVSVLRLQPHERYDYRAGQSFAMEVPQRPRLWRYFSPANAPRRDGSIELHVQLVDGGQVSTSIVRSTKVGDTVRLGAPIGTALTLPNDIATDLLMVAGGTGLAPLRAVLEQVDRRWQVTGEAPRVHLFHGVRVSWSLYERELLTQLAHRPWFDYTEVVSDDPSFPGARGLVGAVAARSGDWRGRTALVCGSPAMVEHAVAKLTEAGVTREHIRFESFGAAGDANQSQQEPGRQGDGQ</sequence>
<organism evidence="15 16">
    <name type="scientific">Actinopolymorpha singaporensis</name>
    <dbReference type="NCBI Taxonomy" id="117157"/>
    <lineage>
        <taxon>Bacteria</taxon>
        <taxon>Bacillati</taxon>
        <taxon>Actinomycetota</taxon>
        <taxon>Actinomycetes</taxon>
        <taxon>Propionibacteriales</taxon>
        <taxon>Actinopolymorphaceae</taxon>
        <taxon>Actinopolymorpha</taxon>
    </lineage>
</organism>
<dbReference type="SUPFAM" id="SSF46458">
    <property type="entry name" value="Globin-like"/>
    <property type="match status" value="1"/>
</dbReference>
<comment type="cofactor">
    <cofactor evidence="2">
        <name>FAD</name>
        <dbReference type="ChEBI" id="CHEBI:57692"/>
    </cofactor>
</comment>
<dbReference type="GO" id="GO:0020037">
    <property type="term" value="F:heme binding"/>
    <property type="evidence" value="ECO:0007669"/>
    <property type="project" value="InterPro"/>
</dbReference>
<evidence type="ECO:0000313" key="16">
    <source>
        <dbReference type="Proteomes" id="UP000198983"/>
    </source>
</evidence>
<dbReference type="RefSeq" id="WP_092652152.1">
    <property type="nucleotide sequence ID" value="NZ_LT629732.1"/>
</dbReference>
<evidence type="ECO:0000259" key="14">
    <source>
        <dbReference type="PROSITE" id="PS51384"/>
    </source>
</evidence>
<evidence type="ECO:0000256" key="2">
    <source>
        <dbReference type="ARBA" id="ARBA00001974"/>
    </source>
</evidence>
<protein>
    <recommendedName>
        <fullName evidence="4">nitric oxide dioxygenase</fullName>
        <ecNumber evidence="4">1.14.12.17</ecNumber>
    </recommendedName>
</protein>
<evidence type="ECO:0000256" key="12">
    <source>
        <dbReference type="SAM" id="MobiDB-lite"/>
    </source>
</evidence>
<evidence type="ECO:0000256" key="8">
    <source>
        <dbReference type="ARBA" id="ARBA00023027"/>
    </source>
</evidence>
<dbReference type="CDD" id="cd06187">
    <property type="entry name" value="O2ase_reductase_like"/>
    <property type="match status" value="1"/>
</dbReference>
<feature type="domain" description="Globin" evidence="13">
    <location>
        <begin position="1"/>
        <end position="131"/>
    </location>
</feature>
<dbReference type="InterPro" id="IPR000971">
    <property type="entry name" value="Globin"/>
</dbReference>
<dbReference type="InterPro" id="IPR039261">
    <property type="entry name" value="FNR_nucleotide-bd"/>
</dbReference>
<dbReference type="STRING" id="117157.SAMN04489717_1700"/>
<dbReference type="SUPFAM" id="SSF63380">
    <property type="entry name" value="Riboflavin synthase domain-like"/>
    <property type="match status" value="1"/>
</dbReference>
<dbReference type="Gene3D" id="2.40.30.10">
    <property type="entry name" value="Translation factors"/>
    <property type="match status" value="1"/>
</dbReference>
<reference evidence="15 16" key="1">
    <citation type="submission" date="2016-10" db="EMBL/GenBank/DDBJ databases">
        <authorList>
            <person name="de Groot N.N."/>
        </authorList>
    </citation>
    <scope>NUCLEOTIDE SEQUENCE [LARGE SCALE GENOMIC DNA]</scope>
    <source>
        <strain evidence="15 16">DSM 22024</strain>
    </source>
</reference>
<keyword evidence="8" id="KW-0520">NAD</keyword>
<evidence type="ECO:0000259" key="13">
    <source>
        <dbReference type="PROSITE" id="PS01033"/>
    </source>
</evidence>
<dbReference type="PRINTS" id="PR00371">
    <property type="entry name" value="FPNCR"/>
</dbReference>
<keyword evidence="7" id="KW-0411">Iron-sulfur</keyword>
<dbReference type="SUPFAM" id="SSF52343">
    <property type="entry name" value="Ferredoxin reductase-like, C-terminal NADP-linked domain"/>
    <property type="match status" value="1"/>
</dbReference>
<dbReference type="EMBL" id="LT629732">
    <property type="protein sequence ID" value="SDS12509.1"/>
    <property type="molecule type" value="Genomic_DNA"/>
</dbReference>
<dbReference type="Pfam" id="PF00175">
    <property type="entry name" value="NAD_binding_1"/>
    <property type="match status" value="1"/>
</dbReference>
<accession>A0A1H1PP27</accession>
<evidence type="ECO:0000256" key="6">
    <source>
        <dbReference type="ARBA" id="ARBA00022857"/>
    </source>
</evidence>
<keyword evidence="5" id="KW-0001">2Fe-2S</keyword>
<dbReference type="InterPro" id="IPR008333">
    <property type="entry name" value="Cbr1-like_FAD-bd_dom"/>
</dbReference>
<dbReference type="OrthoDB" id="3213438at2"/>
<comment type="similarity">
    <text evidence="3">In the C-terminal section; belongs to the flavoprotein pyridine nucleotide cytochrome reductase family.</text>
</comment>
<keyword evidence="11" id="KW-0408">Iron</keyword>
<dbReference type="GO" id="GO:0051537">
    <property type="term" value="F:2 iron, 2 sulfur cluster binding"/>
    <property type="evidence" value="ECO:0007669"/>
    <property type="project" value="UniProtKB-KW"/>
</dbReference>